<reference evidence="7 8" key="1">
    <citation type="submission" date="2019-10" db="EMBL/GenBank/DDBJ databases">
        <title>Two novel species isolated from a subtropical stream in China.</title>
        <authorList>
            <person name="Lu H."/>
        </authorList>
    </citation>
    <scope>NUCLEOTIDE SEQUENCE [LARGE SCALE GENOMIC DNA]</scope>
    <source>
        <strain evidence="7 8">FT103W</strain>
    </source>
</reference>
<organism evidence="7 8">
    <name type="scientific">Rugamonas rivuli</name>
    <dbReference type="NCBI Taxonomy" id="2743358"/>
    <lineage>
        <taxon>Bacteria</taxon>
        <taxon>Pseudomonadati</taxon>
        <taxon>Pseudomonadota</taxon>
        <taxon>Betaproteobacteria</taxon>
        <taxon>Burkholderiales</taxon>
        <taxon>Oxalobacteraceae</taxon>
        <taxon>Telluria group</taxon>
        <taxon>Rugamonas</taxon>
    </lineage>
</organism>
<dbReference type="InterPro" id="IPR050237">
    <property type="entry name" value="ATP-dep_AMP-bd_enzyme"/>
</dbReference>
<dbReference type="Gene3D" id="3.40.50.10540">
    <property type="entry name" value="Crotonobetainyl-coa:carnitine coa-transferase, domain 1"/>
    <property type="match status" value="1"/>
</dbReference>
<sequence length="1543" mass="164537">MVHTSTQLAQKDVAAGCLPLTGIRLRLGAAGDDLQPLQDALRRRAAILGAEVIVAPGQLQPGALLATLNDASGASVQLCLRAWPKQASGSAALLEAASGMTAWHQRASGEYLPLGIDYLATLGASLAMCAGVATLLALREHGGHVGLNLNLAECALFAMNQYLAMDQAGQIALERSRDDDRSPPFASGDRIRFELEALSAESWRAFWQAAGAEPDDVRRGWAPFMQRYTQARAFLPAGLFRCAGTHMYEDLQAMAAEAGVTVCALHPAAAASDDPGRERWMHIGPWQFEPAGAAALAAGRGEGSPARPLAGFSVLESCRLIQGPLAGHLLHRLGADVVKVEMPGGDPMRALPPLAGNISAHFAAINLGKTSLELDLKAADGRQRLLYLAGQADVFLHNWAPGRAAQLGLTAADLARTCPALIYASASGTGQSPLPDDPVGTDFMIQAHSGVASLLRTGAGQPQSGTLLTIIDVLGGAATAEGIVAALYARASRGQVLHLDSAMAGAAAMLVAAESQSHHRAWGGCADANTANRLLALPRGYATSDGWLMLDRIADQDAASYARRLAASAPDSDFAQAFAQALKAKSSAASLQELRRHGMQAEPIAMNAAEVIGHTQFAGLANQQNGLLQFQNPWSVSPNPINSHIYPTMTNNSTTPAAANATDLVSAKQRQAWTDAGIYKNLDLFAAFQQHCNERPQAIAVCDQDESLSYATLRARSLSLATALARLNVGSGDVVAVNLPNGWRGCAADMAVAALGAIVLPFPLGRKAHESRLILRKSRAKVLICQRQVGDGDYAALIDGIRADLPELQAVLVHGTQYGDWGDLDAAWDQPAYDYRAGTIDPNAAARLIASSGSESEPKLVAYSHNNLLGGQANYLTSLGARPADMRALFCVPLASPFGSLGTSCALAAFGGTLINCERFQPEQVLHLAARREVTHMFAGPNMVDMLLNCELLQAEQPFRLPALKAIVSGGSALSAETARRVRTQIGCSLIQSYGSADGVACHTALEDEIDTTVNTVGIPDSSVVTVRIVDEQGQPLPPQQEGEIWALGPMTPMCYFGAPELDSRYRDPEGWVKTGDRGMLDENGRLRIVGRRADTVVRSGIKLNLPEIENLLHGHPSVADAVLLPVATSTELRLHACLVLRGGATAPDMAALNHYLLNDLGLERYKSLDSISYHEQFPIAPSGKVDKAALLKHVQTEPEPRPAGELSAQSILEILSGVERAGVLRAAIQLGVFDLLASGPKTSLQLAQESGANARGMRVLLDALAGLKLLAAESPAKDYALTPQSQRFLVRSSAYYVGGLAQVYTDDLMWETFRDFKAAVVAGQSVLPASLEMANHPYWEQYAAGIQNTSRTTAARVSGLLRDWRKGEKQLAILDLACSSGIYGFTVAQQFDDASVCGVDWPASRPKFEAQAQEFGMAERSRFVAADLFELALPDRYDLVIMSQILHHFDTAHCRELLARARACLKPGGRLVLCDFMLSEAAPHTETMQRLFGAQMLGLTSAGECYRADFFQDLLRQQGFQSPQLRPLKGLPVHCILADLEP</sequence>
<evidence type="ECO:0000259" key="5">
    <source>
        <dbReference type="Pfam" id="PF00891"/>
    </source>
</evidence>
<evidence type="ECO:0000259" key="4">
    <source>
        <dbReference type="Pfam" id="PF00501"/>
    </source>
</evidence>
<evidence type="ECO:0000256" key="1">
    <source>
        <dbReference type="ARBA" id="ARBA00022603"/>
    </source>
</evidence>
<dbReference type="Pfam" id="PF02515">
    <property type="entry name" value="CoA_transf_3"/>
    <property type="match status" value="1"/>
</dbReference>
<dbReference type="InterPro" id="IPR045851">
    <property type="entry name" value="AMP-bd_C_sf"/>
</dbReference>
<dbReference type="InterPro" id="IPR001077">
    <property type="entry name" value="COMT_C"/>
</dbReference>
<dbReference type="PROSITE" id="PS51683">
    <property type="entry name" value="SAM_OMT_II"/>
    <property type="match status" value="1"/>
</dbReference>
<dbReference type="InterPro" id="IPR003673">
    <property type="entry name" value="CoA-Trfase_fam_III"/>
</dbReference>
<dbReference type="RefSeq" id="WP_152800812.1">
    <property type="nucleotide sequence ID" value="NZ_WHUF01000001.1"/>
</dbReference>
<dbReference type="CDD" id="cd02440">
    <property type="entry name" value="AdoMet_MTases"/>
    <property type="match status" value="1"/>
</dbReference>
<dbReference type="SUPFAM" id="SSF46785">
    <property type="entry name" value="Winged helix' DNA-binding domain"/>
    <property type="match status" value="1"/>
</dbReference>
<evidence type="ECO:0000313" key="7">
    <source>
        <dbReference type="EMBL" id="MQA18060.1"/>
    </source>
</evidence>
<dbReference type="Pfam" id="PF00891">
    <property type="entry name" value="Methyltransf_2"/>
    <property type="match status" value="1"/>
</dbReference>
<dbReference type="EMBL" id="WHUF01000001">
    <property type="protein sequence ID" value="MQA18060.1"/>
    <property type="molecule type" value="Genomic_DNA"/>
</dbReference>
<keyword evidence="2" id="KW-0808">Transferase</keyword>
<dbReference type="Pfam" id="PF00501">
    <property type="entry name" value="AMP-binding"/>
    <property type="match status" value="1"/>
</dbReference>
<dbReference type="Gene3D" id="3.40.50.12780">
    <property type="entry name" value="N-terminal domain of ligase-like"/>
    <property type="match status" value="1"/>
</dbReference>
<dbReference type="InterPro" id="IPR036388">
    <property type="entry name" value="WH-like_DNA-bd_sf"/>
</dbReference>
<feature type="domain" description="O-methyltransferase C-terminal" evidence="5">
    <location>
        <begin position="1342"/>
        <end position="1522"/>
    </location>
</feature>
<dbReference type="PANTHER" id="PTHR43767">
    <property type="entry name" value="LONG-CHAIN-FATTY-ACID--COA LIGASE"/>
    <property type="match status" value="1"/>
</dbReference>
<feature type="domain" description="O-methyltransferase dimerisation" evidence="6">
    <location>
        <begin position="1215"/>
        <end position="1291"/>
    </location>
</feature>
<dbReference type="GO" id="GO:0046983">
    <property type="term" value="F:protein dimerization activity"/>
    <property type="evidence" value="ECO:0007669"/>
    <property type="project" value="InterPro"/>
</dbReference>
<dbReference type="Proteomes" id="UP000444318">
    <property type="component" value="Unassembled WGS sequence"/>
</dbReference>
<dbReference type="InterPro" id="IPR000873">
    <property type="entry name" value="AMP-dep_synth/lig_dom"/>
</dbReference>
<dbReference type="GO" id="GO:0032259">
    <property type="term" value="P:methylation"/>
    <property type="evidence" value="ECO:0007669"/>
    <property type="project" value="UniProtKB-KW"/>
</dbReference>
<dbReference type="GO" id="GO:0016878">
    <property type="term" value="F:acid-thiol ligase activity"/>
    <property type="evidence" value="ECO:0007669"/>
    <property type="project" value="UniProtKB-ARBA"/>
</dbReference>
<dbReference type="InterPro" id="IPR016461">
    <property type="entry name" value="COMT-like"/>
</dbReference>
<dbReference type="InterPro" id="IPR020845">
    <property type="entry name" value="AMP-binding_CS"/>
</dbReference>
<evidence type="ECO:0000313" key="8">
    <source>
        <dbReference type="Proteomes" id="UP000444318"/>
    </source>
</evidence>
<dbReference type="InterPro" id="IPR012967">
    <property type="entry name" value="COMT_dimerisation"/>
</dbReference>
<feature type="domain" description="AMP-dependent synthetase/ligase" evidence="4">
    <location>
        <begin position="688"/>
        <end position="1057"/>
    </location>
</feature>
<keyword evidence="8" id="KW-1185">Reference proteome</keyword>
<dbReference type="Pfam" id="PF08100">
    <property type="entry name" value="Dimerisation"/>
    <property type="match status" value="1"/>
</dbReference>
<evidence type="ECO:0000256" key="3">
    <source>
        <dbReference type="ARBA" id="ARBA00022691"/>
    </source>
</evidence>
<dbReference type="InterPro" id="IPR042099">
    <property type="entry name" value="ANL_N_sf"/>
</dbReference>
<keyword evidence="1" id="KW-0489">Methyltransferase</keyword>
<accession>A0A843S773</accession>
<dbReference type="InterPro" id="IPR029063">
    <property type="entry name" value="SAM-dependent_MTases_sf"/>
</dbReference>
<dbReference type="Gene3D" id="3.30.300.30">
    <property type="match status" value="1"/>
</dbReference>
<evidence type="ECO:0000259" key="6">
    <source>
        <dbReference type="Pfam" id="PF08100"/>
    </source>
</evidence>
<dbReference type="Gene3D" id="1.10.10.10">
    <property type="entry name" value="Winged helix-like DNA-binding domain superfamily/Winged helix DNA-binding domain"/>
    <property type="match status" value="1"/>
</dbReference>
<dbReference type="PANTHER" id="PTHR43767:SF1">
    <property type="entry name" value="NONRIBOSOMAL PEPTIDE SYNTHASE PES1 (EUROFUNG)-RELATED"/>
    <property type="match status" value="1"/>
</dbReference>
<evidence type="ECO:0000256" key="2">
    <source>
        <dbReference type="ARBA" id="ARBA00022679"/>
    </source>
</evidence>
<comment type="caution">
    <text evidence="7">The sequence shown here is derived from an EMBL/GenBank/DDBJ whole genome shotgun (WGS) entry which is preliminary data.</text>
</comment>
<gene>
    <name evidence="7" type="ORF">GEV01_00890</name>
</gene>
<dbReference type="SUPFAM" id="SSF56801">
    <property type="entry name" value="Acetyl-CoA synthetase-like"/>
    <property type="match status" value="1"/>
</dbReference>
<dbReference type="GO" id="GO:0008171">
    <property type="term" value="F:O-methyltransferase activity"/>
    <property type="evidence" value="ECO:0007669"/>
    <property type="project" value="InterPro"/>
</dbReference>
<name>A0A843S773_9BURK</name>
<dbReference type="SUPFAM" id="SSF89796">
    <property type="entry name" value="CoA-transferase family III (CaiB/BaiF)"/>
    <property type="match status" value="2"/>
</dbReference>
<dbReference type="InterPro" id="IPR023606">
    <property type="entry name" value="CoA-Trfase_III_dom_1_sf"/>
</dbReference>
<dbReference type="PROSITE" id="PS00455">
    <property type="entry name" value="AMP_BINDING"/>
    <property type="match status" value="1"/>
</dbReference>
<dbReference type="SUPFAM" id="SSF53335">
    <property type="entry name" value="S-adenosyl-L-methionine-dependent methyltransferases"/>
    <property type="match status" value="1"/>
</dbReference>
<dbReference type="InterPro" id="IPR036390">
    <property type="entry name" value="WH_DNA-bd_sf"/>
</dbReference>
<dbReference type="Gene3D" id="3.40.50.150">
    <property type="entry name" value="Vaccinia Virus protein VP39"/>
    <property type="match status" value="1"/>
</dbReference>
<proteinExistence type="predicted"/>
<keyword evidence="3" id="KW-0949">S-adenosyl-L-methionine</keyword>
<protein>
    <submittedName>
        <fullName evidence="7">AMP-binding protein</fullName>
    </submittedName>
</protein>